<gene>
    <name evidence="2" type="ORF">BTO10_21035</name>
</gene>
<dbReference type="RefSeq" id="WP_105025730.1">
    <property type="nucleotide sequence ID" value="NZ_MSCI01000003.1"/>
</dbReference>
<evidence type="ECO:0008006" key="4">
    <source>
        <dbReference type="Google" id="ProtNLM"/>
    </source>
</evidence>
<feature type="transmembrane region" description="Helical" evidence="1">
    <location>
        <begin position="225"/>
        <end position="246"/>
    </location>
</feature>
<feature type="transmembrane region" description="Helical" evidence="1">
    <location>
        <begin position="29"/>
        <end position="48"/>
    </location>
</feature>
<comment type="caution">
    <text evidence="2">The sequence shown here is derived from an EMBL/GenBank/DDBJ whole genome shotgun (WGS) entry which is preliminary data.</text>
</comment>
<keyword evidence="3" id="KW-1185">Reference proteome</keyword>
<feature type="transmembrane region" description="Helical" evidence="1">
    <location>
        <begin position="60"/>
        <end position="79"/>
    </location>
</feature>
<evidence type="ECO:0000256" key="1">
    <source>
        <dbReference type="SAM" id="Phobius"/>
    </source>
</evidence>
<keyword evidence="1" id="KW-0812">Transmembrane</keyword>
<feature type="transmembrane region" description="Helical" evidence="1">
    <location>
        <begin position="151"/>
        <end position="173"/>
    </location>
</feature>
<feature type="transmembrane region" description="Helical" evidence="1">
    <location>
        <begin position="99"/>
        <end position="116"/>
    </location>
</feature>
<evidence type="ECO:0000313" key="3">
    <source>
        <dbReference type="Proteomes" id="UP000238707"/>
    </source>
</evidence>
<dbReference type="AlphaFoldDB" id="A0A2S7V8U9"/>
<feature type="transmembrane region" description="Helical" evidence="1">
    <location>
        <begin position="373"/>
        <end position="394"/>
    </location>
</feature>
<accession>A0A2S7V8U9</accession>
<dbReference type="Proteomes" id="UP000238707">
    <property type="component" value="Unassembled WGS sequence"/>
</dbReference>
<reference evidence="2 3" key="1">
    <citation type="submission" date="2016-12" db="EMBL/GenBank/DDBJ databases">
        <title>Diversity of luminous bacteria.</title>
        <authorList>
            <person name="Yoshizawa S."/>
            <person name="Kogure K."/>
        </authorList>
    </citation>
    <scope>NUCLEOTIDE SEQUENCE [LARGE SCALE GENOMIC DNA]</scope>
    <source>
        <strain evidence="2 3">LC2-408</strain>
    </source>
</reference>
<dbReference type="NCBIfam" id="TIGR04370">
    <property type="entry name" value="glyco_rpt_poly"/>
    <property type="match status" value="1"/>
</dbReference>
<feature type="transmembrane region" description="Helical" evidence="1">
    <location>
        <begin position="343"/>
        <end position="361"/>
    </location>
</feature>
<sequence length="426" mass="48296">MYALLALLSFCFLAFSVTFKKLSYTTPTTFFVIAYGLHTLPGAIFLSSLSVIDVSVEAKVLAVIWISITYIVFAIPFFVFNNVQLKVKNELMITVNYKLLSMLSLFMILGTISYIYSTGAFQALKYALSGDMVNAYFLRTNITSNYGSGQFLATFPFRFLGPLIACIAYSCYVINKEIKYRNLFILVTAFTILPSILLVQKYYIVQFLIMIFITYVFSRKVKISLFKLVMLIFFGVVAISCLVIFYKGYVWDRLFTTPVNVFNRIFVVNMDVLSAYAQFYLDGNNWLLGKAVPNYGGILPYDRFMETRRIFDLYIAKAENIDAGMTGTAPTNFFGNLMLNFDYIGAAGITFFVGTIIALIFKVMEVYINKGNCVICALAAYLTVFIVEIGNGSLFQTFNYITFFNFGIVGSLFFVGLTLRFRNNEH</sequence>
<feature type="transmembrane region" description="Helical" evidence="1">
    <location>
        <begin position="180"/>
        <end position="196"/>
    </location>
</feature>
<evidence type="ECO:0000313" key="2">
    <source>
        <dbReference type="EMBL" id="PQJ58202.1"/>
    </source>
</evidence>
<protein>
    <recommendedName>
        <fullName evidence="4">Oligosaccharide repeat unit polymerase</fullName>
    </recommendedName>
</protein>
<keyword evidence="1" id="KW-1133">Transmembrane helix</keyword>
<dbReference type="EMBL" id="MSCI01000003">
    <property type="protein sequence ID" value="PQJ58202.1"/>
    <property type="molecule type" value="Genomic_DNA"/>
</dbReference>
<keyword evidence="1" id="KW-0472">Membrane</keyword>
<feature type="transmembrane region" description="Helical" evidence="1">
    <location>
        <begin position="202"/>
        <end position="218"/>
    </location>
</feature>
<name>A0A2S7V8U9_9VIBR</name>
<feature type="transmembrane region" description="Helical" evidence="1">
    <location>
        <begin position="400"/>
        <end position="419"/>
    </location>
</feature>
<proteinExistence type="predicted"/>
<organism evidence="2 3">
    <name type="scientific">Vibrio chagasii</name>
    <dbReference type="NCBI Taxonomy" id="170679"/>
    <lineage>
        <taxon>Bacteria</taxon>
        <taxon>Pseudomonadati</taxon>
        <taxon>Pseudomonadota</taxon>
        <taxon>Gammaproteobacteria</taxon>
        <taxon>Vibrionales</taxon>
        <taxon>Vibrionaceae</taxon>
        <taxon>Vibrio</taxon>
    </lineage>
</organism>